<accession>A0A2K9IYU1</accession>
<dbReference type="KEGG" id="vpn:A21D_00871"/>
<dbReference type="EMBL" id="CP018622">
    <property type="protein sequence ID" value="AUJ24355.1"/>
    <property type="molecule type" value="Genomic_DNA"/>
</dbReference>
<evidence type="ECO:0000313" key="6">
    <source>
        <dbReference type="Proteomes" id="UP000234237"/>
    </source>
</evidence>
<dbReference type="GO" id="GO:0043565">
    <property type="term" value="F:sequence-specific DNA binding"/>
    <property type="evidence" value="ECO:0007669"/>
    <property type="project" value="InterPro"/>
</dbReference>
<evidence type="ECO:0000313" key="5">
    <source>
        <dbReference type="EMBL" id="AUJ25209.1"/>
    </source>
</evidence>
<dbReference type="SUPFAM" id="SSF48295">
    <property type="entry name" value="TrpR-like"/>
    <property type="match status" value="1"/>
</dbReference>
<evidence type="ECO:0000313" key="2">
    <source>
        <dbReference type="EMBL" id="AUJ23981.1"/>
    </source>
</evidence>
<keyword evidence="1" id="KW-0175">Coiled coil</keyword>
<dbReference type="InterPro" id="IPR010921">
    <property type="entry name" value="Trp_repressor/repl_initiator"/>
</dbReference>
<dbReference type="KEGG" id="vpn:A21D_02145"/>
<dbReference type="GO" id="GO:0004803">
    <property type="term" value="F:transposase activity"/>
    <property type="evidence" value="ECO:0007669"/>
    <property type="project" value="InterPro"/>
</dbReference>
<dbReference type="InterPro" id="IPR002514">
    <property type="entry name" value="Transposase_8"/>
</dbReference>
<organism evidence="3 6">
    <name type="scientific">Virgibacillus dokdonensis</name>
    <dbReference type="NCBI Taxonomy" id="302167"/>
    <lineage>
        <taxon>Bacteria</taxon>
        <taxon>Bacillati</taxon>
        <taxon>Bacillota</taxon>
        <taxon>Bacilli</taxon>
        <taxon>Bacillales</taxon>
        <taxon>Bacillaceae</taxon>
        <taxon>Virgibacillus</taxon>
    </lineage>
</organism>
<reference evidence="6" key="2">
    <citation type="submission" date="2016-11" db="EMBL/GenBank/DDBJ databases">
        <title>Complete genome sequence of Virgibacillus pantothenticus 21D, a halophilic bacterium isolated from the deep hypersaline anoxic basin Discovery in the Mediterranean Sea.</title>
        <authorList>
            <person name="Zeaiter Z."/>
            <person name="Booth J.M."/>
            <person name="Prosdocimi E.M."/>
            <person name="Mapelli F."/>
            <person name="Fusi M."/>
            <person name="Daffonchio D."/>
            <person name="Borin S."/>
            <person name="Crotti E."/>
        </authorList>
    </citation>
    <scope>NUCLEOTIDE SEQUENCE [LARGE SCALE GENOMIC DNA]</scope>
    <source>
        <strain evidence="6">21D</strain>
    </source>
</reference>
<dbReference type="KEGG" id="vpn:A21D_00869"/>
<sequence length="98" mass="11694">MGKRKSYTSQFKSKIVLEMLKEERSLAEISSEHGIHVNQLRQWRKAALEHMPQLFERENKKIDQMKEEYEDQIENLYAEVGRLTTQLSWLKKKSGIKD</sequence>
<dbReference type="GO" id="GO:0006313">
    <property type="term" value="P:DNA transposition"/>
    <property type="evidence" value="ECO:0007669"/>
    <property type="project" value="InterPro"/>
</dbReference>
<proteinExistence type="predicted"/>
<dbReference type="EMBL" id="CP018622">
    <property type="protein sequence ID" value="AUJ23983.1"/>
    <property type="molecule type" value="Genomic_DNA"/>
</dbReference>
<dbReference type="AlphaFoldDB" id="A0A2K9IYU1"/>
<evidence type="ECO:0000313" key="4">
    <source>
        <dbReference type="EMBL" id="AUJ24355.1"/>
    </source>
</evidence>
<dbReference type="Proteomes" id="UP000234237">
    <property type="component" value="Chromosome"/>
</dbReference>
<feature type="coiled-coil region" evidence="1">
    <location>
        <begin position="55"/>
        <end position="86"/>
    </location>
</feature>
<dbReference type="EMBL" id="CP018622">
    <property type="protein sequence ID" value="AUJ23981.1"/>
    <property type="molecule type" value="Genomic_DNA"/>
</dbReference>
<dbReference type="EMBL" id="CP018622">
    <property type="protein sequence ID" value="AUJ25209.1"/>
    <property type="molecule type" value="Genomic_DNA"/>
</dbReference>
<name>A0A2K9IYU1_9BACI</name>
<dbReference type="STRING" id="302167.GCA_900166595_03732"/>
<dbReference type="Gene3D" id="1.10.10.10">
    <property type="entry name" value="Winged helix-like DNA-binding domain superfamily/Winged helix DNA-binding domain"/>
    <property type="match status" value="1"/>
</dbReference>
<evidence type="ECO:0000313" key="3">
    <source>
        <dbReference type="EMBL" id="AUJ23983.1"/>
    </source>
</evidence>
<reference evidence="3" key="1">
    <citation type="submission" date="2016-11" db="EMBL/GenBank/DDBJ databases">
        <title>Complete genome sequence of Virgibacillus dokdonensis 21D, a halophilic bacterium isolated from the deep hypersaline anoxic basin Discovery in the Mediterranean Sea.</title>
        <authorList>
            <person name="Zeaiter Z."/>
            <person name="Booth J.M."/>
            <person name="Prosdocimi E.M."/>
            <person name="Mapelli F."/>
            <person name="Fusi M."/>
            <person name="Daffonchio D."/>
            <person name="Borin S."/>
            <person name="Crotti E."/>
        </authorList>
    </citation>
    <scope>NUCLEOTIDE SEQUENCE</scope>
    <source>
        <strain evidence="3">21D</strain>
    </source>
</reference>
<dbReference type="InterPro" id="IPR036388">
    <property type="entry name" value="WH-like_DNA-bd_sf"/>
</dbReference>
<dbReference type="KEGG" id="vpn:A21D_01256"/>
<dbReference type="Pfam" id="PF01527">
    <property type="entry name" value="HTH_Tnp_1"/>
    <property type="match status" value="1"/>
</dbReference>
<protein>
    <submittedName>
        <fullName evidence="3">Transposase</fullName>
    </submittedName>
</protein>
<evidence type="ECO:0000256" key="1">
    <source>
        <dbReference type="SAM" id="Coils"/>
    </source>
</evidence>
<gene>
    <name evidence="2" type="ORF">A21D_00869</name>
    <name evidence="3" type="ORF">A21D_00871</name>
    <name evidence="4" type="ORF">A21D_01256</name>
    <name evidence="5" type="ORF">A21D_02145</name>
</gene>